<comment type="similarity">
    <text evidence="9">Belongs to the G-protein coupled receptor 1 family.</text>
</comment>
<feature type="transmembrane region" description="Helical" evidence="10">
    <location>
        <begin position="103"/>
        <end position="121"/>
    </location>
</feature>
<dbReference type="PROSITE" id="PS50262">
    <property type="entry name" value="G_PROTEIN_RECEP_F1_2"/>
    <property type="match status" value="1"/>
</dbReference>
<evidence type="ECO:0000256" key="10">
    <source>
        <dbReference type="SAM" id="Phobius"/>
    </source>
</evidence>
<evidence type="ECO:0000256" key="8">
    <source>
        <dbReference type="ARBA" id="ARBA00023224"/>
    </source>
</evidence>
<evidence type="ECO:0000313" key="13">
    <source>
        <dbReference type="Proteomes" id="UP000261620"/>
    </source>
</evidence>
<keyword evidence="13" id="KW-1185">Reference proteome</keyword>
<evidence type="ECO:0000256" key="3">
    <source>
        <dbReference type="ARBA" id="ARBA00022989"/>
    </source>
</evidence>
<dbReference type="InterPro" id="IPR017452">
    <property type="entry name" value="GPCR_Rhodpsn_7TM"/>
</dbReference>
<dbReference type="PROSITE" id="PS00237">
    <property type="entry name" value="G_PROTEIN_RECEP_F1_1"/>
    <property type="match status" value="1"/>
</dbReference>
<dbReference type="SUPFAM" id="SSF81321">
    <property type="entry name" value="Family A G protein-coupled receptor-like"/>
    <property type="match status" value="1"/>
</dbReference>
<dbReference type="STRING" id="94237.ENSMMOP00000009663"/>
<keyword evidence="4 9" id="KW-0297">G-protein coupled receptor</keyword>
<reference evidence="12" key="2">
    <citation type="submission" date="2025-09" db="UniProtKB">
        <authorList>
            <consortium name="Ensembl"/>
        </authorList>
    </citation>
    <scope>IDENTIFICATION</scope>
</reference>
<feature type="transmembrane region" description="Helical" evidence="10">
    <location>
        <begin position="173"/>
        <end position="195"/>
    </location>
</feature>
<dbReference type="GO" id="GO:0007200">
    <property type="term" value="P:phospholipase C-activating G protein-coupled receptor signaling pathway"/>
    <property type="evidence" value="ECO:0007669"/>
    <property type="project" value="TreeGrafter"/>
</dbReference>
<reference evidence="12" key="1">
    <citation type="submission" date="2025-08" db="UniProtKB">
        <authorList>
            <consortium name="Ensembl"/>
        </authorList>
    </citation>
    <scope>IDENTIFICATION</scope>
</reference>
<dbReference type="PANTHER" id="PTHR24232">
    <property type="entry name" value="G-PROTEIN COUPLED RECEPTOR"/>
    <property type="match status" value="1"/>
</dbReference>
<keyword evidence="2 9" id="KW-0812">Transmembrane</keyword>
<keyword evidence="7" id="KW-0325">Glycoprotein</keyword>
<feature type="transmembrane region" description="Helical" evidence="10">
    <location>
        <begin position="37"/>
        <end position="62"/>
    </location>
</feature>
<feature type="domain" description="G-protein coupled receptors family 1 profile" evidence="11">
    <location>
        <begin position="48"/>
        <end position="227"/>
    </location>
</feature>
<sequence length="285" mass="32448">MPVTVLITGVAGFRNYKGAPDNYGVKSDGDYQKIIHIIQYVLTCFITGIGLPMTPLTIYAFYSRVVAPIYVINLLISNLIQLCCMFIWVAQPGNMKIYDTVSYIYYFGVNASLCFMLCVSLERYLVISSPQWYRFKRTIKISVHVCLLVWAFCLVWELLMIHRYWNVKECMSAVLLFLPLLLFIFFLCGTLKALSASRAPSDEKRRAVCVLVMVLLIYAVLFIPSVVWCTNDDSILIKVSIIILRFSPLADLLLYFFMRKGIADRPLASICCIREDSNDISGSPV</sequence>
<dbReference type="Proteomes" id="UP000261620">
    <property type="component" value="Unplaced"/>
</dbReference>
<dbReference type="OMA" id="HWISINI"/>
<keyword evidence="8 9" id="KW-0807">Transducer</keyword>
<keyword evidence="5 10" id="KW-0472">Membrane</keyword>
<keyword evidence="3 10" id="KW-1133">Transmembrane helix</keyword>
<dbReference type="Ensembl" id="ENSMMOT00000009832.1">
    <property type="protein sequence ID" value="ENSMMOP00000009663.1"/>
    <property type="gene ID" value="ENSMMOG00000007482.1"/>
</dbReference>
<evidence type="ECO:0000256" key="1">
    <source>
        <dbReference type="ARBA" id="ARBA00004141"/>
    </source>
</evidence>
<evidence type="ECO:0000313" key="12">
    <source>
        <dbReference type="Ensembl" id="ENSMMOP00000009663.1"/>
    </source>
</evidence>
<organism evidence="12 13">
    <name type="scientific">Mola mola</name>
    <name type="common">Ocean sunfish</name>
    <name type="synonym">Tetraodon mola</name>
    <dbReference type="NCBI Taxonomy" id="94237"/>
    <lineage>
        <taxon>Eukaryota</taxon>
        <taxon>Metazoa</taxon>
        <taxon>Chordata</taxon>
        <taxon>Craniata</taxon>
        <taxon>Vertebrata</taxon>
        <taxon>Euteleostomi</taxon>
        <taxon>Actinopterygii</taxon>
        <taxon>Neopterygii</taxon>
        <taxon>Teleostei</taxon>
        <taxon>Neoteleostei</taxon>
        <taxon>Acanthomorphata</taxon>
        <taxon>Eupercaria</taxon>
        <taxon>Tetraodontiformes</taxon>
        <taxon>Molidae</taxon>
        <taxon>Mola</taxon>
    </lineage>
</organism>
<evidence type="ECO:0000256" key="9">
    <source>
        <dbReference type="RuleBase" id="RU000688"/>
    </source>
</evidence>
<feature type="transmembrane region" description="Helical" evidence="10">
    <location>
        <begin position="207"/>
        <end position="228"/>
    </location>
</feature>
<dbReference type="InterPro" id="IPR000276">
    <property type="entry name" value="GPCR_Rhodpsn"/>
</dbReference>
<evidence type="ECO:0000256" key="7">
    <source>
        <dbReference type="ARBA" id="ARBA00023180"/>
    </source>
</evidence>
<evidence type="ECO:0000259" key="11">
    <source>
        <dbReference type="PROSITE" id="PS50262"/>
    </source>
</evidence>
<feature type="transmembrane region" description="Helical" evidence="10">
    <location>
        <begin position="69"/>
        <end position="91"/>
    </location>
</feature>
<evidence type="ECO:0000256" key="4">
    <source>
        <dbReference type="ARBA" id="ARBA00023040"/>
    </source>
</evidence>
<dbReference type="Pfam" id="PF00001">
    <property type="entry name" value="7tm_1"/>
    <property type="match status" value="1"/>
</dbReference>
<evidence type="ECO:0000256" key="5">
    <source>
        <dbReference type="ARBA" id="ARBA00023136"/>
    </source>
</evidence>
<dbReference type="PANTHER" id="PTHR24232:SF85">
    <property type="entry name" value="G-PROTEIN COUPLED RECEPTOR 4"/>
    <property type="match status" value="1"/>
</dbReference>
<dbReference type="PRINTS" id="PR00237">
    <property type="entry name" value="GPCRRHODOPSN"/>
</dbReference>
<proteinExistence type="inferred from homology"/>
<accession>A0A3Q3W5Z6</accession>
<dbReference type="GO" id="GO:0035025">
    <property type="term" value="P:positive regulation of Rho protein signal transduction"/>
    <property type="evidence" value="ECO:0007669"/>
    <property type="project" value="TreeGrafter"/>
</dbReference>
<feature type="transmembrane region" description="Helical" evidence="10">
    <location>
        <begin position="141"/>
        <end position="161"/>
    </location>
</feature>
<dbReference type="GO" id="GO:0004930">
    <property type="term" value="F:G protein-coupled receptor activity"/>
    <property type="evidence" value="ECO:0007669"/>
    <property type="project" value="UniProtKB-KW"/>
</dbReference>
<dbReference type="AlphaFoldDB" id="A0A3Q3W5Z6"/>
<evidence type="ECO:0000256" key="6">
    <source>
        <dbReference type="ARBA" id="ARBA00023170"/>
    </source>
</evidence>
<evidence type="ECO:0000256" key="2">
    <source>
        <dbReference type="ARBA" id="ARBA00022692"/>
    </source>
</evidence>
<name>A0A3Q3W5Z6_MOLML</name>
<keyword evidence="6 9" id="KW-0675">Receptor</keyword>
<dbReference type="GO" id="GO:0005886">
    <property type="term" value="C:plasma membrane"/>
    <property type="evidence" value="ECO:0007669"/>
    <property type="project" value="TreeGrafter"/>
</dbReference>
<feature type="transmembrane region" description="Helical" evidence="10">
    <location>
        <begin position="234"/>
        <end position="257"/>
    </location>
</feature>
<protein>
    <recommendedName>
        <fullName evidence="11">G-protein coupled receptors family 1 profile domain-containing protein</fullName>
    </recommendedName>
</protein>
<dbReference type="Gene3D" id="1.20.1070.10">
    <property type="entry name" value="Rhodopsin 7-helix transmembrane proteins"/>
    <property type="match status" value="1"/>
</dbReference>
<comment type="subcellular location">
    <subcellularLocation>
        <location evidence="1">Membrane</location>
        <topology evidence="1">Multi-pass membrane protein</topology>
    </subcellularLocation>
</comment>